<proteinExistence type="predicted"/>
<protein>
    <submittedName>
        <fullName evidence="1">Unannotated protein</fullName>
    </submittedName>
</protein>
<evidence type="ECO:0000313" key="1">
    <source>
        <dbReference type="EMBL" id="CAB4816024.1"/>
    </source>
</evidence>
<dbReference type="AlphaFoldDB" id="A0A6J6Z615"/>
<dbReference type="EMBL" id="CAFAAO010000038">
    <property type="protein sequence ID" value="CAB4816024.1"/>
    <property type="molecule type" value="Genomic_DNA"/>
</dbReference>
<gene>
    <name evidence="1" type="ORF">UFOPK3037_01679</name>
</gene>
<organism evidence="1">
    <name type="scientific">freshwater metagenome</name>
    <dbReference type="NCBI Taxonomy" id="449393"/>
    <lineage>
        <taxon>unclassified sequences</taxon>
        <taxon>metagenomes</taxon>
        <taxon>ecological metagenomes</taxon>
    </lineage>
</organism>
<sequence>MVKLKILAVFLGVLFTAGQAAAQQPPVDEKLAVAMQLLNERTGQVIELAAEVQKLGKQLQEARAELAKAKTPPPAKP</sequence>
<reference evidence="1" key="1">
    <citation type="submission" date="2020-05" db="EMBL/GenBank/DDBJ databases">
        <authorList>
            <person name="Chiriac C."/>
            <person name="Salcher M."/>
            <person name="Ghai R."/>
            <person name="Kavagutti S V."/>
        </authorList>
    </citation>
    <scope>NUCLEOTIDE SEQUENCE</scope>
</reference>
<name>A0A6J6Z615_9ZZZZ</name>
<accession>A0A6J6Z615</accession>